<dbReference type="Proteomes" id="UP001165667">
    <property type="component" value="Unassembled WGS sequence"/>
</dbReference>
<dbReference type="InterPro" id="IPR000683">
    <property type="entry name" value="Gfo/Idh/MocA-like_OxRdtase_N"/>
</dbReference>
<dbReference type="PANTHER" id="PTHR43708">
    <property type="entry name" value="CONSERVED EXPRESSED OXIDOREDUCTASE (EUROFUNG)"/>
    <property type="match status" value="1"/>
</dbReference>
<proteinExistence type="predicted"/>
<name>A0AA41Z1D0_9HYPH</name>
<sequence length="393" mass="41441">MAIEASAAPTAGGRIRLGMVGGGVGAFIGAVHRIAARIDDRFDLVAGALSSTPEKSRESGAALGLAPDRIYDSFATMAKAEAARPDGIQAVAIVTPNHMHYPAAKAFLDAGIHVICDKPLTATTDDARALARAVKSSGKLFILTHNYTGYPLIRQARAMIAAGELGSLRYVQAEYAQDWLTNAAETSGSKQAEWRTDPERSGAGGAIGDIGTHAYNLLSFVTGLTLDRVLADLTSFVPGRRLDDNVEVLLRFADGAKGMLWASQIAVGQENSLSLRVYGDKAGLEWHQENPNQLWFTRFGEPKQLLTRNGAGTGEAGRRVSRLPPGHPEGYLEGFATIYSEAAEAIGAAEAGTTPNAAVTYPTIEDGLKGMAFIAACVRSSTAGGIWTEVEAP</sequence>
<dbReference type="SUPFAM" id="SSF51735">
    <property type="entry name" value="NAD(P)-binding Rossmann-fold domains"/>
    <property type="match status" value="1"/>
</dbReference>
<evidence type="ECO:0000313" key="4">
    <source>
        <dbReference type="Proteomes" id="UP001165667"/>
    </source>
</evidence>
<dbReference type="RefSeq" id="WP_282583839.1">
    <property type="nucleotide sequence ID" value="NZ_JAMOIM010000003.1"/>
</dbReference>
<dbReference type="PANTHER" id="PTHR43708:SF3">
    <property type="entry name" value="OXIDOREDUCTASE"/>
    <property type="match status" value="1"/>
</dbReference>
<dbReference type="AlphaFoldDB" id="A0AA41Z1D0"/>
<reference evidence="3" key="1">
    <citation type="submission" date="2022-05" db="EMBL/GenBank/DDBJ databases">
        <authorList>
            <person name="Pankratov T."/>
        </authorList>
    </citation>
    <scope>NUCLEOTIDE SEQUENCE</scope>
    <source>
        <strain evidence="3">BP6-180914</strain>
    </source>
</reference>
<feature type="domain" description="GFO/IDH/MocA-like oxidoreductase" evidence="2">
    <location>
        <begin position="153"/>
        <end position="284"/>
    </location>
</feature>
<evidence type="ECO:0000259" key="1">
    <source>
        <dbReference type="Pfam" id="PF01408"/>
    </source>
</evidence>
<comment type="caution">
    <text evidence="3">The sequence shown here is derived from an EMBL/GenBank/DDBJ whole genome shotgun (WGS) entry which is preliminary data.</text>
</comment>
<keyword evidence="4" id="KW-1185">Reference proteome</keyword>
<organism evidence="3 4">
    <name type="scientific">Lichenifustis flavocetrariae</name>
    <dbReference type="NCBI Taxonomy" id="2949735"/>
    <lineage>
        <taxon>Bacteria</taxon>
        <taxon>Pseudomonadati</taxon>
        <taxon>Pseudomonadota</taxon>
        <taxon>Alphaproteobacteria</taxon>
        <taxon>Hyphomicrobiales</taxon>
        <taxon>Lichenihabitantaceae</taxon>
        <taxon>Lichenifustis</taxon>
    </lineage>
</organism>
<feature type="domain" description="Gfo/Idh/MocA-like oxidoreductase N-terminal" evidence="1">
    <location>
        <begin position="15"/>
        <end position="144"/>
    </location>
</feature>
<protein>
    <submittedName>
        <fullName evidence="3">Gfo/Idh/MocA family oxidoreductase</fullName>
    </submittedName>
</protein>
<dbReference type="InterPro" id="IPR055170">
    <property type="entry name" value="GFO_IDH_MocA-like_dom"/>
</dbReference>
<dbReference type="Pfam" id="PF01408">
    <property type="entry name" value="GFO_IDH_MocA"/>
    <property type="match status" value="1"/>
</dbReference>
<gene>
    <name evidence="3" type="ORF">M8523_05465</name>
</gene>
<dbReference type="Gene3D" id="3.40.50.720">
    <property type="entry name" value="NAD(P)-binding Rossmann-like Domain"/>
    <property type="match status" value="1"/>
</dbReference>
<dbReference type="Gene3D" id="3.30.360.10">
    <property type="entry name" value="Dihydrodipicolinate Reductase, domain 2"/>
    <property type="match status" value="1"/>
</dbReference>
<evidence type="ECO:0000313" key="3">
    <source>
        <dbReference type="EMBL" id="MCW6507467.1"/>
    </source>
</evidence>
<dbReference type="InterPro" id="IPR051317">
    <property type="entry name" value="Gfo/Idh/MocA_oxidoreduct"/>
</dbReference>
<dbReference type="EMBL" id="JAMOIM010000003">
    <property type="protein sequence ID" value="MCW6507467.1"/>
    <property type="molecule type" value="Genomic_DNA"/>
</dbReference>
<dbReference type="SUPFAM" id="SSF55347">
    <property type="entry name" value="Glyceraldehyde-3-phosphate dehydrogenase-like, C-terminal domain"/>
    <property type="match status" value="1"/>
</dbReference>
<dbReference type="GO" id="GO:0000166">
    <property type="term" value="F:nucleotide binding"/>
    <property type="evidence" value="ECO:0007669"/>
    <property type="project" value="InterPro"/>
</dbReference>
<dbReference type="Pfam" id="PF22725">
    <property type="entry name" value="GFO_IDH_MocA_C3"/>
    <property type="match status" value="1"/>
</dbReference>
<accession>A0AA41Z1D0</accession>
<dbReference type="InterPro" id="IPR036291">
    <property type="entry name" value="NAD(P)-bd_dom_sf"/>
</dbReference>
<evidence type="ECO:0000259" key="2">
    <source>
        <dbReference type="Pfam" id="PF22725"/>
    </source>
</evidence>